<dbReference type="InterPro" id="IPR007694">
    <property type="entry name" value="DNA_helicase_DnaB-like_C"/>
</dbReference>
<evidence type="ECO:0000256" key="3">
    <source>
        <dbReference type="ARBA" id="ARBA00022741"/>
    </source>
</evidence>
<evidence type="ECO:0000313" key="13">
    <source>
        <dbReference type="Proteomes" id="UP001177023"/>
    </source>
</evidence>
<gene>
    <name evidence="12" type="ORF">MSPICULIGERA_LOCUS9447</name>
</gene>
<dbReference type="Gene3D" id="3.40.50.300">
    <property type="entry name" value="P-loop containing nucleotide triphosphate hydrolases"/>
    <property type="match status" value="1"/>
</dbReference>
<evidence type="ECO:0000313" key="12">
    <source>
        <dbReference type="EMBL" id="CAJ0571020.1"/>
    </source>
</evidence>
<evidence type="ECO:0000256" key="7">
    <source>
        <dbReference type="ARBA" id="ARBA00023125"/>
    </source>
</evidence>
<accession>A0AA36CKZ1</accession>
<keyword evidence="6" id="KW-0067">ATP-binding</keyword>
<dbReference type="EMBL" id="CATQJA010002525">
    <property type="protein sequence ID" value="CAJ0571020.1"/>
    <property type="molecule type" value="Genomic_DNA"/>
</dbReference>
<comment type="caution">
    <text evidence="12">The sequence shown here is derived from an EMBL/GenBank/DDBJ whole genome shotgun (WGS) entry which is preliminary data.</text>
</comment>
<keyword evidence="13" id="KW-1185">Reference proteome</keyword>
<keyword evidence="2" id="KW-0235">DNA replication</keyword>
<name>A0AA36CKZ1_9BILA</name>
<feature type="domain" description="SF4 helicase" evidence="11">
    <location>
        <begin position="173"/>
        <end position="437"/>
    </location>
</feature>
<keyword evidence="5" id="KW-0347">Helicase</keyword>
<dbReference type="GO" id="GO:0016787">
    <property type="term" value="F:hydrolase activity"/>
    <property type="evidence" value="ECO:0007669"/>
    <property type="project" value="UniProtKB-KW"/>
</dbReference>
<keyword evidence="7" id="KW-0238">DNA-binding</keyword>
<evidence type="ECO:0000256" key="1">
    <source>
        <dbReference type="ARBA" id="ARBA00008428"/>
    </source>
</evidence>
<dbReference type="InterPro" id="IPR036185">
    <property type="entry name" value="DNA_heli_DnaB-like_N_sf"/>
</dbReference>
<dbReference type="GO" id="GO:0003677">
    <property type="term" value="F:DNA binding"/>
    <property type="evidence" value="ECO:0007669"/>
    <property type="project" value="UniProtKB-KW"/>
</dbReference>
<dbReference type="InterPro" id="IPR016136">
    <property type="entry name" value="DNA_helicase_N/primase_C"/>
</dbReference>
<dbReference type="Proteomes" id="UP001177023">
    <property type="component" value="Unassembled WGS sequence"/>
</dbReference>
<dbReference type="GO" id="GO:0005829">
    <property type="term" value="C:cytosol"/>
    <property type="evidence" value="ECO:0007669"/>
    <property type="project" value="TreeGrafter"/>
</dbReference>
<dbReference type="PANTHER" id="PTHR30153:SF2">
    <property type="entry name" value="REPLICATIVE DNA HELICASE"/>
    <property type="match status" value="1"/>
</dbReference>
<evidence type="ECO:0000256" key="10">
    <source>
        <dbReference type="ARBA" id="ARBA00048954"/>
    </source>
</evidence>
<dbReference type="EC" id="5.6.2.3" evidence="9"/>
<dbReference type="SUPFAM" id="SSF48024">
    <property type="entry name" value="N-terminal domain of DnaB helicase"/>
    <property type="match status" value="1"/>
</dbReference>
<evidence type="ECO:0000256" key="6">
    <source>
        <dbReference type="ARBA" id="ARBA00022840"/>
    </source>
</evidence>
<organism evidence="12 13">
    <name type="scientific">Mesorhabditis spiculigera</name>
    <dbReference type="NCBI Taxonomy" id="96644"/>
    <lineage>
        <taxon>Eukaryota</taxon>
        <taxon>Metazoa</taxon>
        <taxon>Ecdysozoa</taxon>
        <taxon>Nematoda</taxon>
        <taxon>Chromadorea</taxon>
        <taxon>Rhabditida</taxon>
        <taxon>Rhabditina</taxon>
        <taxon>Rhabditomorpha</taxon>
        <taxon>Rhabditoidea</taxon>
        <taxon>Rhabditidae</taxon>
        <taxon>Mesorhabditinae</taxon>
        <taxon>Mesorhabditis</taxon>
    </lineage>
</organism>
<proteinExistence type="inferred from homology"/>
<evidence type="ECO:0000259" key="11">
    <source>
        <dbReference type="PROSITE" id="PS51199"/>
    </source>
</evidence>
<dbReference type="InterPro" id="IPR027417">
    <property type="entry name" value="P-loop_NTPase"/>
</dbReference>
<evidence type="ECO:0000256" key="2">
    <source>
        <dbReference type="ARBA" id="ARBA00022705"/>
    </source>
</evidence>
<keyword evidence="8" id="KW-0413">Isomerase</keyword>
<dbReference type="GO" id="GO:0043139">
    <property type="term" value="F:5'-3' DNA helicase activity"/>
    <property type="evidence" value="ECO:0007669"/>
    <property type="project" value="UniProtKB-EC"/>
</dbReference>
<dbReference type="GO" id="GO:0005524">
    <property type="term" value="F:ATP binding"/>
    <property type="evidence" value="ECO:0007669"/>
    <property type="project" value="UniProtKB-KW"/>
</dbReference>
<evidence type="ECO:0000256" key="8">
    <source>
        <dbReference type="ARBA" id="ARBA00023235"/>
    </source>
</evidence>
<dbReference type="Gene3D" id="1.10.860.10">
    <property type="entry name" value="DNAb Helicase, Chain A"/>
    <property type="match status" value="1"/>
</dbReference>
<evidence type="ECO:0000256" key="4">
    <source>
        <dbReference type="ARBA" id="ARBA00022801"/>
    </source>
</evidence>
<feature type="non-terminal residue" evidence="12">
    <location>
        <position position="449"/>
    </location>
</feature>
<dbReference type="GO" id="GO:0006260">
    <property type="term" value="P:DNA replication"/>
    <property type="evidence" value="ECO:0007669"/>
    <property type="project" value="UniProtKB-KW"/>
</dbReference>
<dbReference type="Pfam" id="PF00772">
    <property type="entry name" value="DnaB"/>
    <property type="match status" value="1"/>
</dbReference>
<comment type="similarity">
    <text evidence="1">Belongs to the helicase family. DnaB subfamily.</text>
</comment>
<dbReference type="PANTHER" id="PTHR30153">
    <property type="entry name" value="REPLICATIVE DNA HELICASE DNAB"/>
    <property type="match status" value="1"/>
</dbReference>
<keyword evidence="4" id="KW-0378">Hydrolase</keyword>
<comment type="catalytic activity">
    <reaction evidence="10">
        <text>ATP + H2O = ADP + phosphate + H(+)</text>
        <dbReference type="Rhea" id="RHEA:13065"/>
        <dbReference type="ChEBI" id="CHEBI:15377"/>
        <dbReference type="ChEBI" id="CHEBI:15378"/>
        <dbReference type="ChEBI" id="CHEBI:30616"/>
        <dbReference type="ChEBI" id="CHEBI:43474"/>
        <dbReference type="ChEBI" id="CHEBI:456216"/>
        <dbReference type="EC" id="5.6.2.3"/>
    </reaction>
</comment>
<dbReference type="SUPFAM" id="SSF52540">
    <property type="entry name" value="P-loop containing nucleoside triphosphate hydrolases"/>
    <property type="match status" value="1"/>
</dbReference>
<sequence>MSSPHEENYLYEAESSVIGSIMKDKDLMEDCPLTPESFSPEWKNGVIFSVLKFAHEEFKGEENPFDLVLMAKHWGTELQEIGGIPKLYSIMRSVPTSGMYKHYAQVVNEAHVEREIQKVAFKMAAGKMTIDQVKQKTVELEELRDRTTTDMSSVKMGDMIKQHVKLLRKRRDAKGGITGFKSFSPNMNNLTKGYQRGDLIIVGARPSMGKTAWLCNEALAISEDGTAVLIISGEDGAMNLLERTIASAGRVKLSHMKSGQMTEPDWERYTMGGKIVAGRNIFIDDTPSPTIESVKRKSFKMVKEFPLMALLVDYLQHLKSEKSFGSERELYKYISYEMKQIARRLDIPVISLAAVKRDVDTRQDKRPLMSDVRDCGNIESDADLLAFLCRDDYYNADSSRKGLMDIIIAKGRNVGTGTVTVVFDKQYQSLLDMTEEERKKRRDKGLSGS</sequence>
<evidence type="ECO:0000256" key="9">
    <source>
        <dbReference type="ARBA" id="ARBA00044969"/>
    </source>
</evidence>
<reference evidence="12" key="1">
    <citation type="submission" date="2023-06" db="EMBL/GenBank/DDBJ databases">
        <authorList>
            <person name="Delattre M."/>
        </authorList>
    </citation>
    <scope>NUCLEOTIDE SEQUENCE</scope>
    <source>
        <strain evidence="12">AF72</strain>
    </source>
</reference>
<protein>
    <recommendedName>
        <fullName evidence="9">DNA 5'-3' helicase</fullName>
        <ecNumber evidence="9">5.6.2.3</ecNumber>
    </recommendedName>
</protein>
<dbReference type="PROSITE" id="PS51199">
    <property type="entry name" value="SF4_HELICASE"/>
    <property type="match status" value="1"/>
</dbReference>
<dbReference type="InterPro" id="IPR007693">
    <property type="entry name" value="DNA_helicase_DnaB-like_N"/>
</dbReference>
<evidence type="ECO:0000256" key="5">
    <source>
        <dbReference type="ARBA" id="ARBA00022806"/>
    </source>
</evidence>
<dbReference type="Pfam" id="PF03796">
    <property type="entry name" value="DnaB_C"/>
    <property type="match status" value="1"/>
</dbReference>
<keyword evidence="3" id="KW-0547">Nucleotide-binding</keyword>
<dbReference type="AlphaFoldDB" id="A0AA36CKZ1"/>